<dbReference type="EC" id="4.2.1.17" evidence="2"/>
<sequence>MGQGYDGRVDVRIEQRGDRGVVAYVTIENSAKLNTLNSGLMNAFAETIRDLGRRQDLRVVVVTGGGEKAFIGGADIRELAELDPIVGKAFIEKVHTSCRVLRELPVPVIGRIQGYALGAGLEVAAACDLRIAADKAVFGMPEVCIGIPSVVEAALLPGLIGWGRTRQMLMLGENIGAAEALEWGLVERVVPMAELDAAVEQWVAKLVANGQNALTVQKKLILDWEVLPMDQAIAAGIPALAGSFTSDEPKAFMKAFLERPRRRDVA</sequence>
<evidence type="ECO:0000313" key="2">
    <source>
        <dbReference type="EMBL" id="NMJ43508.1"/>
    </source>
</evidence>
<dbReference type="InterPro" id="IPR029045">
    <property type="entry name" value="ClpP/crotonase-like_dom_sf"/>
</dbReference>
<comment type="caution">
    <text evidence="2">The sequence shown here is derived from an EMBL/GenBank/DDBJ whole genome shotgun (WGS) entry which is preliminary data.</text>
</comment>
<dbReference type="GO" id="GO:0004300">
    <property type="term" value="F:enoyl-CoA hydratase activity"/>
    <property type="evidence" value="ECO:0007669"/>
    <property type="project" value="UniProtKB-EC"/>
</dbReference>
<dbReference type="EMBL" id="JABBKX010000008">
    <property type="protein sequence ID" value="NMJ43508.1"/>
    <property type="molecule type" value="Genomic_DNA"/>
</dbReference>
<gene>
    <name evidence="2" type="ORF">GWK16_19840</name>
</gene>
<name>A0A848EJE3_9PROT</name>
<dbReference type="NCBIfam" id="NF004795">
    <property type="entry name" value="PRK06143.1"/>
    <property type="match status" value="1"/>
</dbReference>
<dbReference type="InterPro" id="IPR001753">
    <property type="entry name" value="Enoyl-CoA_hydra/iso"/>
</dbReference>
<dbReference type="Gene3D" id="3.90.226.10">
    <property type="entry name" value="2-enoyl-CoA Hydratase, Chain A, domain 1"/>
    <property type="match status" value="1"/>
</dbReference>
<reference evidence="2 3" key="1">
    <citation type="submission" date="2020-03" db="EMBL/GenBank/DDBJ databases">
        <authorList>
            <person name="Sun Q."/>
        </authorList>
    </citation>
    <scope>NUCLEOTIDE SEQUENCE [LARGE SCALE GENOMIC DNA]</scope>
    <source>
        <strain evidence="2 3">JC162</strain>
    </source>
</reference>
<dbReference type="Proteomes" id="UP000548582">
    <property type="component" value="Unassembled WGS sequence"/>
</dbReference>
<dbReference type="Pfam" id="PF00378">
    <property type="entry name" value="ECH_1"/>
    <property type="match status" value="1"/>
</dbReference>
<keyword evidence="2" id="KW-0456">Lyase</keyword>
<dbReference type="PANTHER" id="PTHR11941">
    <property type="entry name" value="ENOYL-COA HYDRATASE-RELATED"/>
    <property type="match status" value="1"/>
</dbReference>
<keyword evidence="3" id="KW-1185">Reference proteome</keyword>
<accession>A0A848EJE3</accession>
<dbReference type="SUPFAM" id="SSF52096">
    <property type="entry name" value="ClpP/crotonase"/>
    <property type="match status" value="1"/>
</dbReference>
<protein>
    <submittedName>
        <fullName evidence="2">Enoyl-CoA hydratase</fullName>
        <ecNumber evidence="2">4.2.1.17</ecNumber>
    </submittedName>
</protein>
<comment type="similarity">
    <text evidence="1">Belongs to the enoyl-CoA hydratase/isomerase family.</text>
</comment>
<organism evidence="2 3">
    <name type="scientific">Neoroseomonas marina</name>
    <dbReference type="NCBI Taxonomy" id="1232220"/>
    <lineage>
        <taxon>Bacteria</taxon>
        <taxon>Pseudomonadati</taxon>
        <taxon>Pseudomonadota</taxon>
        <taxon>Alphaproteobacteria</taxon>
        <taxon>Acetobacterales</taxon>
        <taxon>Acetobacteraceae</taxon>
        <taxon>Neoroseomonas</taxon>
    </lineage>
</organism>
<dbReference type="PANTHER" id="PTHR11941:SF171">
    <property type="entry name" value="SD19268P"/>
    <property type="match status" value="1"/>
</dbReference>
<evidence type="ECO:0000313" key="3">
    <source>
        <dbReference type="Proteomes" id="UP000548582"/>
    </source>
</evidence>
<evidence type="ECO:0000256" key="1">
    <source>
        <dbReference type="ARBA" id="ARBA00005254"/>
    </source>
</evidence>
<proteinExistence type="inferred from homology"/>
<dbReference type="AlphaFoldDB" id="A0A848EJE3"/>
<dbReference type="CDD" id="cd06558">
    <property type="entry name" value="crotonase-like"/>
    <property type="match status" value="1"/>
</dbReference>
<dbReference type="GO" id="GO:0006635">
    <property type="term" value="P:fatty acid beta-oxidation"/>
    <property type="evidence" value="ECO:0007669"/>
    <property type="project" value="TreeGrafter"/>
</dbReference>